<sequence length="91" mass="10154">MTLTLIRGGQAEAAADTTNGAIGAHQVRQEAIRRLRQAGYTQQHMRRLVTGISIPKPLEYYKMQVDFVAERLAALDPVPEDFASDIYWPAP</sequence>
<accession>A0A7W6NLM8</accession>
<gene>
    <name evidence="1" type="ORF">GGR23_003326</name>
</gene>
<evidence type="ECO:0000313" key="2">
    <source>
        <dbReference type="Proteomes" id="UP000528286"/>
    </source>
</evidence>
<dbReference type="RefSeq" id="WP_183367398.1">
    <property type="nucleotide sequence ID" value="NZ_JACIEZ010000007.1"/>
</dbReference>
<dbReference type="EMBL" id="JACIEZ010000007">
    <property type="protein sequence ID" value="MBB4066113.1"/>
    <property type="molecule type" value="Genomic_DNA"/>
</dbReference>
<evidence type="ECO:0000313" key="1">
    <source>
        <dbReference type="EMBL" id="MBB4066113.1"/>
    </source>
</evidence>
<reference evidence="1 2" key="1">
    <citation type="submission" date="2020-08" db="EMBL/GenBank/DDBJ databases">
        <title>Genomic Encyclopedia of Type Strains, Phase IV (KMG-IV): sequencing the most valuable type-strain genomes for metagenomic binning, comparative biology and taxonomic classification.</title>
        <authorList>
            <person name="Goeker M."/>
        </authorList>
    </citation>
    <scope>NUCLEOTIDE SEQUENCE [LARGE SCALE GENOMIC DNA]</scope>
    <source>
        <strain evidence="1 2">DSM 29853</strain>
    </source>
</reference>
<protein>
    <submittedName>
        <fullName evidence="1">Uncharacterized protein</fullName>
    </submittedName>
</protein>
<keyword evidence="2" id="KW-1185">Reference proteome</keyword>
<name>A0A7W6NLM8_9HYPH</name>
<comment type="caution">
    <text evidence="1">The sequence shown here is derived from an EMBL/GenBank/DDBJ whole genome shotgun (WGS) entry which is preliminary data.</text>
</comment>
<dbReference type="Proteomes" id="UP000528286">
    <property type="component" value="Unassembled WGS sequence"/>
</dbReference>
<proteinExistence type="predicted"/>
<dbReference type="AlphaFoldDB" id="A0A7W6NLM8"/>
<organism evidence="1 2">
    <name type="scientific">Gellertiella hungarica</name>
    <dbReference type="NCBI Taxonomy" id="1572859"/>
    <lineage>
        <taxon>Bacteria</taxon>
        <taxon>Pseudomonadati</taxon>
        <taxon>Pseudomonadota</taxon>
        <taxon>Alphaproteobacteria</taxon>
        <taxon>Hyphomicrobiales</taxon>
        <taxon>Rhizobiaceae</taxon>
        <taxon>Gellertiella</taxon>
    </lineage>
</organism>